<evidence type="ECO:0000313" key="2">
    <source>
        <dbReference type="Proteomes" id="UP000604475"/>
    </source>
</evidence>
<protein>
    <submittedName>
        <fullName evidence="1">DUF4265 domain-containing protein</fullName>
    </submittedName>
</protein>
<reference evidence="1" key="1">
    <citation type="submission" date="2020-12" db="EMBL/GenBank/DDBJ databases">
        <title>Genomic characterization of non-nitrogen-fixing Frankia strains.</title>
        <authorList>
            <person name="Carlos-Shanley C."/>
            <person name="Guerra T."/>
            <person name="Hahn D."/>
        </authorList>
    </citation>
    <scope>NUCLEOTIDE SEQUENCE</scope>
    <source>
        <strain evidence="1">CN6</strain>
    </source>
</reference>
<sequence length="166" mass="18690">MQVTIDGVTYVSHENPSWRGERHHMAMVDLAPFDLGEMLEQLWLREVGEGRRYEICCVPFYAYGLALGDVVGLDESDTVDRLIGRSGRRVLRVLFAESRPVGDSRSALRGAVDSVGLLSEWNGERQVAIDVPDVSVMRPVFDAVQEEIRDGTAFWEWSDAKDFRSA</sequence>
<organism evidence="1 2">
    <name type="scientific">Frankia nepalensis</name>
    <dbReference type="NCBI Taxonomy" id="1836974"/>
    <lineage>
        <taxon>Bacteria</taxon>
        <taxon>Bacillati</taxon>
        <taxon>Actinomycetota</taxon>
        <taxon>Actinomycetes</taxon>
        <taxon>Frankiales</taxon>
        <taxon>Frankiaceae</taxon>
        <taxon>Frankia</taxon>
    </lineage>
</organism>
<dbReference type="Pfam" id="PF14085">
    <property type="entry name" value="DUF4265"/>
    <property type="match status" value="1"/>
</dbReference>
<dbReference type="Proteomes" id="UP000604475">
    <property type="component" value="Unassembled WGS sequence"/>
</dbReference>
<dbReference type="AlphaFoldDB" id="A0A937USK9"/>
<accession>A0A937USK9</accession>
<proteinExistence type="predicted"/>
<evidence type="ECO:0000313" key="1">
    <source>
        <dbReference type="EMBL" id="MBL7628981.1"/>
    </source>
</evidence>
<dbReference type="RefSeq" id="WP_203005192.1">
    <property type="nucleotide sequence ID" value="NZ_JADWYU010000193.1"/>
</dbReference>
<name>A0A937USK9_9ACTN</name>
<gene>
    <name evidence="1" type="ORF">I7412_17815</name>
</gene>
<comment type="caution">
    <text evidence="1">The sequence shown here is derived from an EMBL/GenBank/DDBJ whole genome shotgun (WGS) entry which is preliminary data.</text>
</comment>
<dbReference type="InterPro" id="IPR025361">
    <property type="entry name" value="DUF4265"/>
</dbReference>
<dbReference type="EMBL" id="JAEACQ010000201">
    <property type="protein sequence ID" value="MBL7628981.1"/>
    <property type="molecule type" value="Genomic_DNA"/>
</dbReference>
<keyword evidence="2" id="KW-1185">Reference proteome</keyword>